<dbReference type="AlphaFoldDB" id="E7RV38"/>
<keyword evidence="3 8" id="KW-0436">Ligase</keyword>
<comment type="catalytic activity">
    <reaction evidence="7 8">
        <text>cytidine(34) in tRNA(Ile2) + L-lysine + ATP = lysidine(34) in tRNA(Ile2) + AMP + diphosphate + H(+)</text>
        <dbReference type="Rhea" id="RHEA:43744"/>
        <dbReference type="Rhea" id="RHEA-COMP:10625"/>
        <dbReference type="Rhea" id="RHEA-COMP:10670"/>
        <dbReference type="ChEBI" id="CHEBI:15378"/>
        <dbReference type="ChEBI" id="CHEBI:30616"/>
        <dbReference type="ChEBI" id="CHEBI:32551"/>
        <dbReference type="ChEBI" id="CHEBI:33019"/>
        <dbReference type="ChEBI" id="CHEBI:82748"/>
        <dbReference type="ChEBI" id="CHEBI:83665"/>
        <dbReference type="ChEBI" id="CHEBI:456215"/>
        <dbReference type="EC" id="6.3.4.19"/>
    </reaction>
</comment>
<evidence type="ECO:0000256" key="4">
    <source>
        <dbReference type="ARBA" id="ARBA00022694"/>
    </source>
</evidence>
<comment type="similarity">
    <text evidence="8">Belongs to the tRNA(Ile)-lysidine synthase family.</text>
</comment>
<dbReference type="EMBL" id="AEQP01000002">
    <property type="protein sequence ID" value="EFV95642.1"/>
    <property type="molecule type" value="Genomic_DNA"/>
</dbReference>
<proteinExistence type="inferred from homology"/>
<dbReference type="HOGENOM" id="CLU_018869_2_0_4"/>
<accession>E7RV38</accession>
<dbReference type="InterPro" id="IPR012796">
    <property type="entry name" value="Lysidine-tRNA-synth_C"/>
</dbReference>
<feature type="domain" description="Lysidine-tRNA(Ile) synthetase C-terminal" evidence="9">
    <location>
        <begin position="387"/>
        <end position="466"/>
    </location>
</feature>
<evidence type="ECO:0000256" key="8">
    <source>
        <dbReference type="HAMAP-Rule" id="MF_01161"/>
    </source>
</evidence>
<evidence type="ECO:0000313" key="11">
    <source>
        <dbReference type="Proteomes" id="UP000011021"/>
    </source>
</evidence>
<keyword evidence="5 8" id="KW-0547">Nucleotide-binding</keyword>
<dbReference type="PANTHER" id="PTHR43033:SF1">
    <property type="entry name" value="TRNA(ILE)-LYSIDINE SYNTHASE-RELATED"/>
    <property type="match status" value="1"/>
</dbReference>
<dbReference type="eggNOG" id="COG0037">
    <property type="taxonomic scope" value="Bacteria"/>
</dbReference>
<evidence type="ECO:0000256" key="5">
    <source>
        <dbReference type="ARBA" id="ARBA00022741"/>
    </source>
</evidence>
<keyword evidence="6 8" id="KW-0067">ATP-binding</keyword>
<dbReference type="GO" id="GO:0005524">
    <property type="term" value="F:ATP binding"/>
    <property type="evidence" value="ECO:0007669"/>
    <property type="project" value="UniProtKB-UniRule"/>
</dbReference>
<evidence type="ECO:0000256" key="7">
    <source>
        <dbReference type="ARBA" id="ARBA00048539"/>
    </source>
</evidence>
<evidence type="ECO:0000313" key="10">
    <source>
        <dbReference type="EMBL" id="EFV95642.1"/>
    </source>
</evidence>
<dbReference type="PANTHER" id="PTHR43033">
    <property type="entry name" value="TRNA(ILE)-LYSIDINE SYNTHASE-RELATED"/>
    <property type="match status" value="1"/>
</dbReference>
<dbReference type="GO" id="GO:0005737">
    <property type="term" value="C:cytoplasm"/>
    <property type="evidence" value="ECO:0007669"/>
    <property type="project" value="UniProtKB-SubCell"/>
</dbReference>
<dbReference type="GO" id="GO:0032267">
    <property type="term" value="F:tRNA(Ile)-lysidine synthase activity"/>
    <property type="evidence" value="ECO:0007669"/>
    <property type="project" value="UniProtKB-EC"/>
</dbReference>
<comment type="subcellular location">
    <subcellularLocation>
        <location evidence="1 8">Cytoplasm</location>
    </subcellularLocation>
</comment>
<dbReference type="CDD" id="cd01992">
    <property type="entry name" value="TilS_N"/>
    <property type="match status" value="1"/>
</dbReference>
<dbReference type="SMART" id="SM00977">
    <property type="entry name" value="TilS_C"/>
    <property type="match status" value="1"/>
</dbReference>
<dbReference type="STRING" id="887898.HMPREF0551_0550"/>
<evidence type="ECO:0000256" key="3">
    <source>
        <dbReference type="ARBA" id="ARBA00022598"/>
    </source>
</evidence>
<dbReference type="Pfam" id="PF09179">
    <property type="entry name" value="TilS"/>
    <property type="match status" value="1"/>
</dbReference>
<gene>
    <name evidence="8 10" type="primary">tilS</name>
    <name evidence="10" type="ORF">HMPREF0551_0550</name>
</gene>
<evidence type="ECO:0000259" key="9">
    <source>
        <dbReference type="SMART" id="SM00977"/>
    </source>
</evidence>
<dbReference type="Gene3D" id="1.20.59.20">
    <property type="match status" value="1"/>
</dbReference>
<comment type="caution">
    <text evidence="10">The sequence shown here is derived from an EMBL/GenBank/DDBJ whole genome shotgun (WGS) entry which is preliminary data.</text>
</comment>
<dbReference type="SUPFAM" id="SSF56037">
    <property type="entry name" value="PheT/TilS domain"/>
    <property type="match status" value="1"/>
</dbReference>
<dbReference type="Pfam" id="PF01171">
    <property type="entry name" value="ATP_bind_3"/>
    <property type="match status" value="1"/>
</dbReference>
<dbReference type="HAMAP" id="MF_01161">
    <property type="entry name" value="tRNA_Ile_lys_synt"/>
    <property type="match status" value="1"/>
</dbReference>
<evidence type="ECO:0000256" key="1">
    <source>
        <dbReference type="ARBA" id="ARBA00004496"/>
    </source>
</evidence>
<dbReference type="NCBIfam" id="TIGR02432">
    <property type="entry name" value="lysidine_TilS_N"/>
    <property type="match status" value="1"/>
</dbReference>
<dbReference type="GO" id="GO:0006400">
    <property type="term" value="P:tRNA modification"/>
    <property type="evidence" value="ECO:0007669"/>
    <property type="project" value="UniProtKB-UniRule"/>
</dbReference>
<keyword evidence="11" id="KW-1185">Reference proteome</keyword>
<protein>
    <recommendedName>
        <fullName evidence="8">tRNA(Ile)-lysidine synthase</fullName>
        <ecNumber evidence="8">6.3.4.19</ecNumber>
    </recommendedName>
    <alternativeName>
        <fullName evidence="8">tRNA(Ile)-2-lysyl-cytidine synthase</fullName>
    </alternativeName>
    <alternativeName>
        <fullName evidence="8">tRNA(Ile)-lysidine synthetase</fullName>
    </alternativeName>
</protein>
<organism evidence="10 11">
    <name type="scientific">Lautropia mirabilis ATCC 51599</name>
    <dbReference type="NCBI Taxonomy" id="887898"/>
    <lineage>
        <taxon>Bacteria</taxon>
        <taxon>Pseudomonadati</taxon>
        <taxon>Pseudomonadota</taxon>
        <taxon>Betaproteobacteria</taxon>
        <taxon>Burkholderiales</taxon>
        <taxon>Burkholderiaceae</taxon>
        <taxon>Lautropia</taxon>
    </lineage>
</organism>
<dbReference type="Gene3D" id="3.40.50.620">
    <property type="entry name" value="HUPs"/>
    <property type="match status" value="1"/>
</dbReference>
<sequence>MTDDTPVDALRQCLQRAGLGPDDTLLLACSGGRDSQVLMHAVAALRPVVRAAVAHVHHGLQSRADDWLVFCAAEASSLGLPFLSRRLRVSAGFGALGLEAWARAGRYRALADMAAEIGARVVLTAHHANDQLETVELRRRRGSGLLGLAGMRESSPMPHAPAGMRVLRPFLGLSRQQLAEWAQAHGIQWVEDPSNQDTRLARNRVRRFLDQRLRDDALSLPDELASIGLLQQAADRLLGQAEADVAACTVHLASHTAAADWPMLSRSAMMGLDSVRRAEALRWWLGRLGCRMPSRLKLFEIERQLLLAAASQALVRHDGITLLRYRDRIGVMPEVLPISPLLLRWKGETFVDLPAGRLYIEQAGSGQALPTAVPDTVDADWLSRTEILIDQGRGGERLRLSPSSPSRSWKKLMQARGIPACLRACLPVIRADGQPIHAAPFGLLADMPCDAHAAHGSSGPRVQLSWQPAAALQPWL</sequence>
<dbReference type="InterPro" id="IPR012094">
    <property type="entry name" value="tRNA_Ile_lys_synt"/>
</dbReference>
<dbReference type="InterPro" id="IPR011063">
    <property type="entry name" value="TilS/TtcA_N"/>
</dbReference>
<dbReference type="EC" id="6.3.4.19" evidence="8"/>
<comment type="function">
    <text evidence="8">Ligates lysine onto the cytidine present at position 34 of the AUA codon-specific tRNA(Ile) that contains the anticodon CAU, in an ATP-dependent manner. Cytidine is converted to lysidine, thus changing the amino acid specificity of the tRNA from methionine to isoleucine.</text>
</comment>
<dbReference type="RefSeq" id="WP_005672577.1">
    <property type="nucleotide sequence ID" value="NZ_CP146288.1"/>
</dbReference>
<name>E7RV38_9BURK</name>
<keyword evidence="2 8" id="KW-0963">Cytoplasm</keyword>
<evidence type="ECO:0000256" key="2">
    <source>
        <dbReference type="ARBA" id="ARBA00022490"/>
    </source>
</evidence>
<dbReference type="Pfam" id="PF11734">
    <property type="entry name" value="TilS_C"/>
    <property type="match status" value="1"/>
</dbReference>
<dbReference type="InterPro" id="IPR014729">
    <property type="entry name" value="Rossmann-like_a/b/a_fold"/>
</dbReference>
<evidence type="ECO:0000256" key="6">
    <source>
        <dbReference type="ARBA" id="ARBA00022840"/>
    </source>
</evidence>
<dbReference type="SUPFAM" id="SSF82829">
    <property type="entry name" value="MesJ substrate recognition domain-like"/>
    <property type="match status" value="1"/>
</dbReference>
<dbReference type="InterPro" id="IPR015262">
    <property type="entry name" value="tRNA_Ile_lys_synt_subst-bd"/>
</dbReference>
<keyword evidence="4 8" id="KW-0819">tRNA processing</keyword>
<feature type="binding site" evidence="8">
    <location>
        <begin position="30"/>
        <end position="35"/>
    </location>
    <ligand>
        <name>ATP</name>
        <dbReference type="ChEBI" id="CHEBI:30616"/>
    </ligand>
</feature>
<dbReference type="Proteomes" id="UP000011021">
    <property type="component" value="Unassembled WGS sequence"/>
</dbReference>
<reference evidence="10 11" key="1">
    <citation type="submission" date="2010-12" db="EMBL/GenBank/DDBJ databases">
        <authorList>
            <person name="Muzny D."/>
            <person name="Qin X."/>
            <person name="Deng J."/>
            <person name="Jiang H."/>
            <person name="Liu Y."/>
            <person name="Qu J."/>
            <person name="Song X.-Z."/>
            <person name="Zhang L."/>
            <person name="Thornton R."/>
            <person name="Coyle M."/>
            <person name="Francisco L."/>
            <person name="Jackson L."/>
            <person name="Javaid M."/>
            <person name="Korchina V."/>
            <person name="Kovar C."/>
            <person name="Mata R."/>
            <person name="Mathew T."/>
            <person name="Ngo R."/>
            <person name="Nguyen L."/>
            <person name="Nguyen N."/>
            <person name="Okwuonu G."/>
            <person name="Ongeri F."/>
            <person name="Pham C."/>
            <person name="Simmons D."/>
            <person name="Wilczek-Boney K."/>
            <person name="Hale W."/>
            <person name="Jakkamsetti A."/>
            <person name="Pham P."/>
            <person name="Ruth R."/>
            <person name="San Lucas F."/>
            <person name="Warren J."/>
            <person name="Zhang J."/>
            <person name="Zhao Z."/>
            <person name="Zhou C."/>
            <person name="Zhu D."/>
            <person name="Lee S."/>
            <person name="Bess C."/>
            <person name="Blankenburg K."/>
            <person name="Forbes L."/>
            <person name="Fu Q."/>
            <person name="Gubbala S."/>
            <person name="Hirani K."/>
            <person name="Jayaseelan J.C."/>
            <person name="Lara F."/>
            <person name="Munidasa M."/>
            <person name="Palculict T."/>
            <person name="Patil S."/>
            <person name="Pu L.-L."/>
            <person name="Saada N."/>
            <person name="Tang L."/>
            <person name="Weissenberger G."/>
            <person name="Zhu Y."/>
            <person name="Hemphill L."/>
            <person name="Shang Y."/>
            <person name="Youmans B."/>
            <person name="Ayvaz T."/>
            <person name="Ross M."/>
            <person name="Santibanez J."/>
            <person name="Aqrawi P."/>
            <person name="Gross S."/>
            <person name="Joshi V."/>
            <person name="Fowler G."/>
            <person name="Nazareth L."/>
            <person name="Reid J."/>
            <person name="Worley K."/>
            <person name="Petrosino J."/>
            <person name="Highlander S."/>
            <person name="Gibbs R."/>
        </authorList>
    </citation>
    <scope>NUCLEOTIDE SEQUENCE [LARGE SCALE GENOMIC DNA]</scope>
    <source>
        <strain evidence="10 11">ATCC 51599</strain>
    </source>
</reference>
<dbReference type="SUPFAM" id="SSF52402">
    <property type="entry name" value="Adenine nucleotide alpha hydrolases-like"/>
    <property type="match status" value="1"/>
</dbReference>
<comment type="domain">
    <text evidence="8">The N-terminal region contains the highly conserved SGGXDS motif, predicted to be a P-loop motif involved in ATP binding.</text>
</comment>
<dbReference type="InterPro" id="IPR012795">
    <property type="entry name" value="tRNA_Ile_lys_synt_N"/>
</dbReference>